<dbReference type="AlphaFoldDB" id="A0A812PWF6"/>
<evidence type="ECO:0000313" key="4">
    <source>
        <dbReference type="Proteomes" id="UP000604046"/>
    </source>
</evidence>
<dbReference type="EMBL" id="CAJNDS010002190">
    <property type="protein sequence ID" value="CAE7365126.1"/>
    <property type="molecule type" value="Genomic_DNA"/>
</dbReference>
<sequence>MSAQHVIKLFDELRDCVVGVLEQTKDADSEIKRMQETITRQALQLEVLRTEMEELKQQAFGPLDVVEVPSEINVVKPLSQWHDEASKEQAEEITNGEDCVAKAVVRGILARIAQKDAGSCAEELMATCVDPPLLAPEPVIADDTDGADRTGRASAAQTEHALWKCVWRGGMDIRQGPYTARKSIVGVLGQDETFQVDEERAFHQYNGGGENGKFLHLADGRGWVFNLGHSGTFCIPLAPPLDAWSSWRSPQTSRASQEGSKSWKYPASGQSQTWGQWNRGPDIEQDKEWKSQGRAWDKRSDKAYGHDSRDESWGSWGDSWEKPSDKAYGYNSKNESWGDTWQDRDRSGRWPHEKRY</sequence>
<feature type="region of interest" description="Disordered" evidence="2">
    <location>
        <begin position="246"/>
        <end position="356"/>
    </location>
</feature>
<name>A0A812PWF6_9DINO</name>
<keyword evidence="4" id="KW-1185">Reference proteome</keyword>
<dbReference type="Proteomes" id="UP000604046">
    <property type="component" value="Unassembled WGS sequence"/>
</dbReference>
<dbReference type="OrthoDB" id="442596at2759"/>
<feature type="compositionally biased region" description="Basic and acidic residues" evidence="2">
    <location>
        <begin position="281"/>
        <end position="312"/>
    </location>
</feature>
<feature type="compositionally biased region" description="Basic and acidic residues" evidence="2">
    <location>
        <begin position="341"/>
        <end position="356"/>
    </location>
</feature>
<evidence type="ECO:0000313" key="3">
    <source>
        <dbReference type="EMBL" id="CAE7365126.1"/>
    </source>
</evidence>
<proteinExistence type="predicted"/>
<keyword evidence="1" id="KW-0175">Coiled coil</keyword>
<reference evidence="3" key="1">
    <citation type="submission" date="2021-02" db="EMBL/GenBank/DDBJ databases">
        <authorList>
            <person name="Dougan E. K."/>
            <person name="Rhodes N."/>
            <person name="Thang M."/>
            <person name="Chan C."/>
        </authorList>
    </citation>
    <scope>NUCLEOTIDE SEQUENCE</scope>
</reference>
<evidence type="ECO:0000256" key="1">
    <source>
        <dbReference type="SAM" id="Coils"/>
    </source>
</evidence>
<feature type="coiled-coil region" evidence="1">
    <location>
        <begin position="31"/>
        <end position="58"/>
    </location>
</feature>
<evidence type="ECO:0000256" key="2">
    <source>
        <dbReference type="SAM" id="MobiDB-lite"/>
    </source>
</evidence>
<organism evidence="3 4">
    <name type="scientific">Symbiodinium natans</name>
    <dbReference type="NCBI Taxonomy" id="878477"/>
    <lineage>
        <taxon>Eukaryota</taxon>
        <taxon>Sar</taxon>
        <taxon>Alveolata</taxon>
        <taxon>Dinophyceae</taxon>
        <taxon>Suessiales</taxon>
        <taxon>Symbiodiniaceae</taxon>
        <taxon>Symbiodinium</taxon>
    </lineage>
</organism>
<accession>A0A812PWF6</accession>
<gene>
    <name evidence="3" type="ORF">SNAT2548_LOCUS19780</name>
</gene>
<feature type="compositionally biased region" description="Polar residues" evidence="2">
    <location>
        <begin position="246"/>
        <end position="260"/>
    </location>
</feature>
<comment type="caution">
    <text evidence="3">The sequence shown here is derived from an EMBL/GenBank/DDBJ whole genome shotgun (WGS) entry which is preliminary data.</text>
</comment>
<protein>
    <submittedName>
        <fullName evidence="3">Uncharacterized protein</fullName>
    </submittedName>
</protein>